<keyword evidence="2 5" id="KW-0238">DNA-binding</keyword>
<dbReference type="CDD" id="cd00086">
    <property type="entry name" value="homeodomain"/>
    <property type="match status" value="1"/>
</dbReference>
<dbReference type="SMART" id="SM00389">
    <property type="entry name" value="HOX"/>
    <property type="match status" value="1"/>
</dbReference>
<keyword evidence="9" id="KW-1185">Reference proteome</keyword>
<evidence type="ECO:0000313" key="8">
    <source>
        <dbReference type="EMBL" id="KIJ99816.1"/>
    </source>
</evidence>
<organism evidence="8 9">
    <name type="scientific">Laccaria amethystina LaAM-08-1</name>
    <dbReference type="NCBI Taxonomy" id="1095629"/>
    <lineage>
        <taxon>Eukaryota</taxon>
        <taxon>Fungi</taxon>
        <taxon>Dikarya</taxon>
        <taxon>Basidiomycota</taxon>
        <taxon>Agaricomycotina</taxon>
        <taxon>Agaricomycetes</taxon>
        <taxon>Agaricomycetidae</taxon>
        <taxon>Agaricales</taxon>
        <taxon>Agaricineae</taxon>
        <taxon>Hydnangiaceae</taxon>
        <taxon>Laccaria</taxon>
    </lineage>
</organism>
<dbReference type="Pfam" id="PF05920">
    <property type="entry name" value="Homeobox_KN"/>
    <property type="match status" value="1"/>
</dbReference>
<dbReference type="STRING" id="1095629.A0A0C9XQ83"/>
<dbReference type="OrthoDB" id="3070764at2759"/>
<dbReference type="AlphaFoldDB" id="A0A0C9XQ83"/>
<dbReference type="GO" id="GO:0006355">
    <property type="term" value="P:regulation of DNA-templated transcription"/>
    <property type="evidence" value="ECO:0007669"/>
    <property type="project" value="InterPro"/>
</dbReference>
<sequence>MNPEKRATRSTSTVDETRAAPRVESTGASILSGALSTSVLGGEIINSQRDHNRATFIQYINLGGSDSDSSRSPLAIRNPTSSGSVADSPYASTSSSVRDLPYSSTSSASNQEQSSLEEFSVSTDSGLGGSEVSSEVESPPTEGDPVEEESSNSIYERHMKLKKHGFPLWIPQPNTTLSRSYQRQGVSIGDVGIITSDGGFDFLFNVCLPPGHPSNPDELPEGFSRLELKPENVCKFRAHSSHSHLASPSVKKREATFGCSGSDGAILTMPQGAYHEDLKNIRRFREYALIHAESWYQYANGPCGREIGNGELHLVTGCDKTTSWGIATYSHLQSELLKDNVSLLRFNPVGNERQGRYSSYTAYEWDYEGVAEAKFGPEEEELQMDLGVDGSVPPRNQCTFIRSLTPAFGKDDWERLEMKVESSVKDEATVRSPKSPFSSVSGAISSLSSTLSPASPDCGHSNQHHFQGRIGFLRGHSRGGSSEVTNSMAHVQTTATHPAAYVIDMMLRKCPKAKVVVVHDSDWCSVIRDSDDDWTYTAQDLPRRIQEAFHIVEEKNGTVYLEEKARPCKHLSTSSDVSVKLEVKDFPLFVDRKPGSSQLFNCFEVSPSNMQVDSLRSKKTVGNGDGDIKPNKYHDSDEDDKGLSNEGHFLLRDQKDGPSQLFKISPLSKLKVDSPQTFKKLIDDWDDIKPQNHFQDDEDQLGDKDNLAAFLEFILRRIQQVKNDASFEQSSSPPRSLKKLVDDCNENYSSDSSKAHLGIDMVDEDSPWSDAFSEYISLQIQKLKSGSYDNRFKMDCDSSWDPFKLDTNDLDNKHCIMLNSIIKIMLEQPKHNINSFGDFSLPGYIKESTDDGDGGAKHNLFDVFGEADSIFLKGKFVRVDYKLHHQAPPNDEDHLMLDVALPEPTSQPDEQEHSTSPPSLPQAVMSLSLVHGAQRKGRRFAKEATDYLKAWLHCHSDNLYPSKDEKMQLCHATGLSWVQLSGWMVKARRRHRVVKGGEMGHMQDSHDPKQFKTKNDQPAVENTTTEENACVERMAELLKKAAEDKGQESLSWGISDTLDMILNGYTATPGSLDGGSGEWLDD</sequence>
<feature type="compositionally biased region" description="Low complexity" evidence="6">
    <location>
        <begin position="130"/>
        <end position="143"/>
    </location>
</feature>
<dbReference type="InterPro" id="IPR001356">
    <property type="entry name" value="HD"/>
</dbReference>
<comment type="similarity">
    <text evidence="1">Belongs to the TALE/M-ATYP homeobox family.</text>
</comment>
<dbReference type="InterPro" id="IPR050224">
    <property type="entry name" value="TALE_homeobox"/>
</dbReference>
<accession>A0A0C9XQ83</accession>
<dbReference type="Gene3D" id="1.10.10.60">
    <property type="entry name" value="Homeodomain-like"/>
    <property type="match status" value="1"/>
</dbReference>
<dbReference type="SUPFAM" id="SSF46689">
    <property type="entry name" value="Homeodomain-like"/>
    <property type="match status" value="1"/>
</dbReference>
<feature type="region of interest" description="Disordered" evidence="6">
    <location>
        <begin position="63"/>
        <end position="152"/>
    </location>
</feature>
<feature type="region of interest" description="Disordered" evidence="6">
    <location>
        <begin position="1"/>
        <end position="31"/>
    </location>
</feature>
<feature type="domain" description="Homeobox" evidence="7">
    <location>
        <begin position="931"/>
        <end position="994"/>
    </location>
</feature>
<feature type="DNA-binding region" description="Homeobox" evidence="5">
    <location>
        <begin position="933"/>
        <end position="995"/>
    </location>
</feature>
<comment type="subcellular location">
    <subcellularLocation>
        <location evidence="5">Nucleus</location>
    </subcellularLocation>
</comment>
<dbReference type="GO" id="GO:0005634">
    <property type="term" value="C:nucleus"/>
    <property type="evidence" value="ECO:0007669"/>
    <property type="project" value="UniProtKB-SubCell"/>
</dbReference>
<keyword evidence="3 5" id="KW-0371">Homeobox</keyword>
<name>A0A0C9XQ83_9AGAR</name>
<dbReference type="InterPro" id="IPR008422">
    <property type="entry name" value="KN_HD"/>
</dbReference>
<dbReference type="HOGENOM" id="CLU_010038_0_0_1"/>
<evidence type="ECO:0000256" key="1">
    <source>
        <dbReference type="ARBA" id="ARBA00005800"/>
    </source>
</evidence>
<feature type="region of interest" description="Disordered" evidence="6">
    <location>
        <begin position="998"/>
        <end position="1023"/>
    </location>
</feature>
<evidence type="ECO:0000259" key="7">
    <source>
        <dbReference type="PROSITE" id="PS50071"/>
    </source>
</evidence>
<dbReference type="InterPro" id="IPR009057">
    <property type="entry name" value="Homeodomain-like_sf"/>
</dbReference>
<dbReference type="GO" id="GO:0003677">
    <property type="term" value="F:DNA binding"/>
    <property type="evidence" value="ECO:0007669"/>
    <property type="project" value="UniProtKB-UniRule"/>
</dbReference>
<evidence type="ECO:0000256" key="5">
    <source>
        <dbReference type="PROSITE-ProRule" id="PRU00108"/>
    </source>
</evidence>
<evidence type="ECO:0000256" key="4">
    <source>
        <dbReference type="ARBA" id="ARBA00023242"/>
    </source>
</evidence>
<evidence type="ECO:0000256" key="3">
    <source>
        <dbReference type="ARBA" id="ARBA00023155"/>
    </source>
</evidence>
<dbReference type="Proteomes" id="UP000054477">
    <property type="component" value="Unassembled WGS sequence"/>
</dbReference>
<reference evidence="8 9" key="1">
    <citation type="submission" date="2014-04" db="EMBL/GenBank/DDBJ databases">
        <authorList>
            <consortium name="DOE Joint Genome Institute"/>
            <person name="Kuo A."/>
            <person name="Kohler A."/>
            <person name="Nagy L.G."/>
            <person name="Floudas D."/>
            <person name="Copeland A."/>
            <person name="Barry K.W."/>
            <person name="Cichocki N."/>
            <person name="Veneault-Fourrey C."/>
            <person name="LaButti K."/>
            <person name="Lindquist E.A."/>
            <person name="Lipzen A."/>
            <person name="Lundell T."/>
            <person name="Morin E."/>
            <person name="Murat C."/>
            <person name="Sun H."/>
            <person name="Tunlid A."/>
            <person name="Henrissat B."/>
            <person name="Grigoriev I.V."/>
            <person name="Hibbett D.S."/>
            <person name="Martin F."/>
            <person name="Nordberg H.P."/>
            <person name="Cantor M.N."/>
            <person name="Hua S.X."/>
        </authorList>
    </citation>
    <scope>NUCLEOTIDE SEQUENCE [LARGE SCALE GENOMIC DNA]</scope>
    <source>
        <strain evidence="8 9">LaAM-08-1</strain>
    </source>
</reference>
<evidence type="ECO:0000256" key="2">
    <source>
        <dbReference type="ARBA" id="ARBA00023125"/>
    </source>
</evidence>
<dbReference type="EMBL" id="KN838638">
    <property type="protein sequence ID" value="KIJ99816.1"/>
    <property type="molecule type" value="Genomic_DNA"/>
</dbReference>
<feature type="region of interest" description="Disordered" evidence="6">
    <location>
        <begin position="613"/>
        <end position="653"/>
    </location>
</feature>
<feature type="compositionally biased region" description="Low complexity" evidence="6">
    <location>
        <begin position="103"/>
        <end position="118"/>
    </location>
</feature>
<gene>
    <name evidence="8" type="ORF">K443DRAFT_8092</name>
</gene>
<keyword evidence="4 5" id="KW-0539">Nucleus</keyword>
<feature type="compositionally biased region" description="Polar residues" evidence="6">
    <location>
        <begin position="64"/>
        <end position="97"/>
    </location>
</feature>
<proteinExistence type="inferred from homology"/>
<evidence type="ECO:0000313" key="9">
    <source>
        <dbReference type="Proteomes" id="UP000054477"/>
    </source>
</evidence>
<dbReference type="PROSITE" id="PS50071">
    <property type="entry name" value="HOMEOBOX_2"/>
    <property type="match status" value="1"/>
</dbReference>
<dbReference type="PANTHER" id="PTHR11850">
    <property type="entry name" value="HOMEOBOX PROTEIN TRANSCRIPTION FACTORS"/>
    <property type="match status" value="1"/>
</dbReference>
<evidence type="ECO:0000256" key="6">
    <source>
        <dbReference type="SAM" id="MobiDB-lite"/>
    </source>
</evidence>
<feature type="compositionally biased region" description="Basic and acidic residues" evidence="6">
    <location>
        <begin position="1001"/>
        <end position="1015"/>
    </location>
</feature>
<protein>
    <recommendedName>
        <fullName evidence="7">Homeobox domain-containing protein</fullName>
    </recommendedName>
</protein>
<feature type="compositionally biased region" description="Basic and acidic residues" evidence="6">
    <location>
        <begin position="626"/>
        <end position="635"/>
    </location>
</feature>
<reference evidence="9" key="2">
    <citation type="submission" date="2015-01" db="EMBL/GenBank/DDBJ databases">
        <title>Evolutionary Origins and Diversification of the Mycorrhizal Mutualists.</title>
        <authorList>
            <consortium name="DOE Joint Genome Institute"/>
            <consortium name="Mycorrhizal Genomics Consortium"/>
            <person name="Kohler A."/>
            <person name="Kuo A."/>
            <person name="Nagy L.G."/>
            <person name="Floudas D."/>
            <person name="Copeland A."/>
            <person name="Barry K.W."/>
            <person name="Cichocki N."/>
            <person name="Veneault-Fourrey C."/>
            <person name="LaButti K."/>
            <person name="Lindquist E.A."/>
            <person name="Lipzen A."/>
            <person name="Lundell T."/>
            <person name="Morin E."/>
            <person name="Murat C."/>
            <person name="Riley R."/>
            <person name="Ohm R."/>
            <person name="Sun H."/>
            <person name="Tunlid A."/>
            <person name="Henrissat B."/>
            <person name="Grigoriev I.V."/>
            <person name="Hibbett D.S."/>
            <person name="Martin F."/>
        </authorList>
    </citation>
    <scope>NUCLEOTIDE SEQUENCE [LARGE SCALE GENOMIC DNA]</scope>
    <source>
        <strain evidence="9">LaAM-08-1</strain>
    </source>
</reference>